<keyword evidence="5" id="KW-1185">Reference proteome</keyword>
<dbReference type="Proteomes" id="UP000578449">
    <property type="component" value="Unassembled WGS sequence"/>
</dbReference>
<comment type="similarity">
    <text evidence="1 2">Belongs to the anti-sigma-factor antagonist family.</text>
</comment>
<reference evidence="4 5" key="1">
    <citation type="submission" date="2020-08" db="EMBL/GenBank/DDBJ databases">
        <title>Genomic Encyclopedia of Type Strains, Phase IV (KMG-IV): sequencing the most valuable type-strain genomes for metagenomic binning, comparative biology and taxonomic classification.</title>
        <authorList>
            <person name="Goeker M."/>
        </authorList>
    </citation>
    <scope>NUCLEOTIDE SEQUENCE [LARGE SCALE GENOMIC DNA]</scope>
    <source>
        <strain evidence="4 5">DSM 45615</strain>
    </source>
</reference>
<organism evidence="4 5">
    <name type="scientific">Thermocatellispora tengchongensis</name>
    <dbReference type="NCBI Taxonomy" id="1073253"/>
    <lineage>
        <taxon>Bacteria</taxon>
        <taxon>Bacillati</taxon>
        <taxon>Actinomycetota</taxon>
        <taxon>Actinomycetes</taxon>
        <taxon>Streptosporangiales</taxon>
        <taxon>Streptosporangiaceae</taxon>
        <taxon>Thermocatellispora</taxon>
    </lineage>
</organism>
<dbReference type="GO" id="GO:0043856">
    <property type="term" value="F:anti-sigma factor antagonist activity"/>
    <property type="evidence" value="ECO:0007669"/>
    <property type="project" value="InterPro"/>
</dbReference>
<dbReference type="InterPro" id="IPR002645">
    <property type="entry name" value="STAS_dom"/>
</dbReference>
<dbReference type="CDD" id="cd07043">
    <property type="entry name" value="STAS_anti-anti-sigma_factors"/>
    <property type="match status" value="1"/>
</dbReference>
<dbReference type="RefSeq" id="WP_185055453.1">
    <property type="nucleotide sequence ID" value="NZ_BAABIX010000025.1"/>
</dbReference>
<dbReference type="AlphaFoldDB" id="A0A840PKW5"/>
<gene>
    <name evidence="4" type="ORF">HNP84_008337</name>
</gene>
<name>A0A840PKW5_9ACTN</name>
<evidence type="ECO:0000256" key="1">
    <source>
        <dbReference type="ARBA" id="ARBA00009013"/>
    </source>
</evidence>
<evidence type="ECO:0000313" key="5">
    <source>
        <dbReference type="Proteomes" id="UP000578449"/>
    </source>
</evidence>
<sequence>MTVTDTAPLGRAGPSSPTTVTLSGDIDVLTSAALRQDLLATLRYSHSMLVLDLSQVSFCDASGLAVLIGIQQRARAQGVTLVLAAPSPRVSRILHITGLDRKLPMMA</sequence>
<dbReference type="SUPFAM" id="SSF52091">
    <property type="entry name" value="SpoIIaa-like"/>
    <property type="match status" value="1"/>
</dbReference>
<dbReference type="PANTHER" id="PTHR33495:SF2">
    <property type="entry name" value="ANTI-SIGMA FACTOR ANTAGONIST TM_1081-RELATED"/>
    <property type="match status" value="1"/>
</dbReference>
<evidence type="ECO:0000313" key="4">
    <source>
        <dbReference type="EMBL" id="MBB5138583.1"/>
    </source>
</evidence>
<dbReference type="Pfam" id="PF01740">
    <property type="entry name" value="STAS"/>
    <property type="match status" value="1"/>
</dbReference>
<dbReference type="EMBL" id="JACHGN010000024">
    <property type="protein sequence ID" value="MBB5138583.1"/>
    <property type="molecule type" value="Genomic_DNA"/>
</dbReference>
<dbReference type="NCBIfam" id="TIGR00377">
    <property type="entry name" value="ant_ant_sig"/>
    <property type="match status" value="1"/>
</dbReference>
<feature type="domain" description="STAS" evidence="3">
    <location>
        <begin position="20"/>
        <end position="107"/>
    </location>
</feature>
<comment type="caution">
    <text evidence="4">The sequence shown here is derived from an EMBL/GenBank/DDBJ whole genome shotgun (WGS) entry which is preliminary data.</text>
</comment>
<dbReference type="Gene3D" id="3.30.750.24">
    <property type="entry name" value="STAS domain"/>
    <property type="match status" value="1"/>
</dbReference>
<dbReference type="PROSITE" id="PS50801">
    <property type="entry name" value="STAS"/>
    <property type="match status" value="1"/>
</dbReference>
<accession>A0A840PKW5</accession>
<dbReference type="PANTHER" id="PTHR33495">
    <property type="entry name" value="ANTI-SIGMA FACTOR ANTAGONIST TM_1081-RELATED-RELATED"/>
    <property type="match status" value="1"/>
</dbReference>
<evidence type="ECO:0000259" key="3">
    <source>
        <dbReference type="PROSITE" id="PS50801"/>
    </source>
</evidence>
<dbReference type="InterPro" id="IPR003658">
    <property type="entry name" value="Anti-sigma_ant"/>
</dbReference>
<proteinExistence type="inferred from homology"/>
<evidence type="ECO:0000256" key="2">
    <source>
        <dbReference type="RuleBase" id="RU003749"/>
    </source>
</evidence>
<protein>
    <recommendedName>
        <fullName evidence="2">Anti-sigma factor antagonist</fullName>
    </recommendedName>
</protein>
<dbReference type="InterPro" id="IPR036513">
    <property type="entry name" value="STAS_dom_sf"/>
</dbReference>